<reference evidence="1" key="1">
    <citation type="journal article" date="2019" name="BMC Genomics">
        <title>A new reference genome for Sorghum bicolor reveals high levels of sequence similarity between sweet and grain genotypes: implications for the genetics of sugar metabolism.</title>
        <authorList>
            <person name="Cooper E.A."/>
            <person name="Brenton Z.W."/>
            <person name="Flinn B.S."/>
            <person name="Jenkins J."/>
            <person name="Shu S."/>
            <person name="Flowers D."/>
            <person name="Luo F."/>
            <person name="Wang Y."/>
            <person name="Xia P."/>
            <person name="Barry K."/>
            <person name="Daum C."/>
            <person name="Lipzen A."/>
            <person name="Yoshinaga Y."/>
            <person name="Schmutz J."/>
            <person name="Saski C."/>
            <person name="Vermerris W."/>
            <person name="Kresovich S."/>
        </authorList>
    </citation>
    <scope>NUCLEOTIDE SEQUENCE</scope>
</reference>
<dbReference type="Gramene" id="EES12067">
    <property type="protein sequence ID" value="EES12067"/>
    <property type="gene ID" value="SORBI_3006G060400"/>
</dbReference>
<dbReference type="GO" id="GO:1900150">
    <property type="term" value="P:regulation of defense response to fungus"/>
    <property type="evidence" value="ECO:0007669"/>
    <property type="project" value="InterPro"/>
</dbReference>
<dbReference type="InterPro" id="IPR044169">
    <property type="entry name" value="PI21"/>
</dbReference>
<dbReference type="Gene3D" id="3.30.70.100">
    <property type="match status" value="1"/>
</dbReference>
<organism evidence="1 2">
    <name type="scientific">Sorghum bicolor</name>
    <name type="common">Sorghum</name>
    <name type="synonym">Sorghum vulgare</name>
    <dbReference type="NCBI Taxonomy" id="4558"/>
    <lineage>
        <taxon>Eukaryota</taxon>
        <taxon>Viridiplantae</taxon>
        <taxon>Streptophyta</taxon>
        <taxon>Embryophyta</taxon>
        <taxon>Tracheophyta</taxon>
        <taxon>Spermatophyta</taxon>
        <taxon>Magnoliopsida</taxon>
        <taxon>Liliopsida</taxon>
        <taxon>Poales</taxon>
        <taxon>Poaceae</taxon>
        <taxon>PACMAD clade</taxon>
        <taxon>Panicoideae</taxon>
        <taxon>Andropogonodae</taxon>
        <taxon>Andropogoneae</taxon>
        <taxon>Sorghinae</taxon>
        <taxon>Sorghum</taxon>
    </lineage>
</organism>
<dbReference type="EMBL" id="CM027685">
    <property type="protein sequence ID" value="KAG0525561.1"/>
    <property type="molecule type" value="Genomic_DNA"/>
</dbReference>
<dbReference type="Proteomes" id="UP000807115">
    <property type="component" value="Chromosome 6"/>
</dbReference>
<evidence type="ECO:0008006" key="3">
    <source>
        <dbReference type="Google" id="ProtNLM"/>
    </source>
</evidence>
<dbReference type="AlphaFoldDB" id="A0A921QRI3"/>
<dbReference type="EMBL" id="CM027685">
    <property type="protein sequence ID" value="KAG0525562.1"/>
    <property type="molecule type" value="Genomic_DNA"/>
</dbReference>
<evidence type="ECO:0000313" key="2">
    <source>
        <dbReference type="Proteomes" id="UP000807115"/>
    </source>
</evidence>
<dbReference type="OrthoDB" id="694223at2759"/>
<sequence>MGKLKITVDLECSRCSTKIQKVLCCIQEQCELVIEKVEYEKDKVTVSGPFDANKLSCSLWAKAGRIIKNIEVVKEKEPEPKAKPKPKPKCKLVYSCPYYPNPCPQPGPGAWPCSSCPTPHCGCHQSKPPLPKPPACQCPPWSSPWCYCGHGQPYMPPPSPPKPAHYCGSGGYQYQPCMPSPMPPPCPPPMPYPMVVCEDSPPTCAIM</sequence>
<dbReference type="OMA" id="CCERRPP"/>
<protein>
    <recommendedName>
        <fullName evidence="3">HMA domain-containing protein</fullName>
    </recommendedName>
</protein>
<reference evidence="1" key="2">
    <citation type="submission" date="2020-10" db="EMBL/GenBank/DDBJ databases">
        <authorList>
            <person name="Cooper E.A."/>
            <person name="Brenton Z.W."/>
            <person name="Flinn B.S."/>
            <person name="Jenkins J."/>
            <person name="Shu S."/>
            <person name="Flowers D."/>
            <person name="Luo F."/>
            <person name="Wang Y."/>
            <person name="Xia P."/>
            <person name="Barry K."/>
            <person name="Daum C."/>
            <person name="Lipzen A."/>
            <person name="Yoshinaga Y."/>
            <person name="Schmutz J."/>
            <person name="Saski C."/>
            <person name="Vermerris W."/>
            <person name="Kresovich S."/>
        </authorList>
    </citation>
    <scope>NUCLEOTIDE SEQUENCE</scope>
</reference>
<name>A0A921QRI3_SORBI</name>
<gene>
    <name evidence="1" type="ORF">BDA96_06G067000</name>
</gene>
<accession>A0A921QRI3</accession>
<comment type="caution">
    <text evidence="1">The sequence shown here is derived from an EMBL/GenBank/DDBJ whole genome shotgun (WGS) entry which is preliminary data.</text>
</comment>
<evidence type="ECO:0000313" key="1">
    <source>
        <dbReference type="EMBL" id="KAG0525562.1"/>
    </source>
</evidence>
<proteinExistence type="predicted"/>
<dbReference type="PANTHER" id="PTHR47488">
    <property type="entry name" value="HEAVY METAL TRANSPORT/DETOXIFICATION SUPERFAMILY PROTEIN"/>
    <property type="match status" value="1"/>
</dbReference>
<dbReference type="KEGG" id="sbi:8075225"/>
<dbReference type="PANTHER" id="PTHR47488:SF22">
    <property type="entry name" value="HEAVY METAL-ASSOCIATED DOMAIN CONTAINING PROTEIN, EXPRESSED"/>
    <property type="match status" value="1"/>
</dbReference>